<dbReference type="Pfam" id="PF22667">
    <property type="entry name" value="Lon_lid"/>
    <property type="match status" value="1"/>
</dbReference>
<dbReference type="InterPro" id="IPR015947">
    <property type="entry name" value="PUA-like_sf"/>
</dbReference>
<comment type="induction">
    <text evidence="9">By heat shock.</text>
</comment>
<evidence type="ECO:0000313" key="18">
    <source>
        <dbReference type="EMBL" id="HDI82276.1"/>
    </source>
</evidence>
<dbReference type="AlphaFoldDB" id="A0A7C0V9G7"/>
<dbReference type="Pfam" id="PF02190">
    <property type="entry name" value="LON_substr_bdg"/>
    <property type="match status" value="1"/>
</dbReference>
<evidence type="ECO:0000256" key="8">
    <source>
        <dbReference type="ARBA" id="ARBA00023016"/>
    </source>
</evidence>
<dbReference type="GO" id="GO:0004252">
    <property type="term" value="F:serine-type endopeptidase activity"/>
    <property type="evidence" value="ECO:0007669"/>
    <property type="project" value="UniProtKB-UniRule"/>
</dbReference>
<comment type="subunit">
    <text evidence="9 10">Homohexamer. Organized in a ring with a central cavity.</text>
</comment>
<dbReference type="GO" id="GO:0005524">
    <property type="term" value="F:ATP binding"/>
    <property type="evidence" value="ECO:0007669"/>
    <property type="project" value="UniProtKB-UniRule"/>
</dbReference>
<dbReference type="Proteomes" id="UP000885847">
    <property type="component" value="Unassembled WGS sequence"/>
</dbReference>
<dbReference type="EMBL" id="DQWE01000030">
    <property type="protein sequence ID" value="HDI82276.1"/>
    <property type="molecule type" value="Genomic_DNA"/>
</dbReference>
<feature type="active site" evidence="9 11">
    <location>
        <position position="726"/>
    </location>
</feature>
<keyword evidence="4 9" id="KW-0547">Nucleotide-binding</keyword>
<dbReference type="EC" id="3.4.21.53" evidence="9 10"/>
<dbReference type="Gene3D" id="3.40.50.300">
    <property type="entry name" value="P-loop containing nucleotide triphosphate hydrolases"/>
    <property type="match status" value="1"/>
</dbReference>
<dbReference type="InterPro" id="IPR027543">
    <property type="entry name" value="Lon_bac"/>
</dbReference>
<keyword evidence="5 9" id="KW-0378">Hydrolase</keyword>
<dbReference type="InterPro" id="IPR003593">
    <property type="entry name" value="AAA+_ATPase"/>
</dbReference>
<dbReference type="SUPFAM" id="SSF88697">
    <property type="entry name" value="PUA domain-like"/>
    <property type="match status" value="1"/>
</dbReference>
<dbReference type="SUPFAM" id="SSF54211">
    <property type="entry name" value="Ribosomal protein S5 domain 2-like"/>
    <property type="match status" value="1"/>
</dbReference>
<keyword evidence="6 9" id="KW-0720">Serine protease</keyword>
<dbReference type="CDD" id="cd19500">
    <property type="entry name" value="RecA-like_Lon"/>
    <property type="match status" value="1"/>
</dbReference>
<comment type="function">
    <text evidence="9">ATP-dependent serine protease that mediates the selective degradation of mutant and abnormal proteins as well as certain short-lived regulatory proteins. Required for cellular homeostasis and for survival from DNA damage and developmental changes induced by stress. Degrades polypeptides processively to yield small peptide fragments that are 5 to 10 amino acids long. Binds to DNA in a double-stranded, site-specific manner.</text>
</comment>
<feature type="domain" description="Lon proteolytic" evidence="16">
    <location>
        <begin position="596"/>
        <end position="777"/>
    </location>
</feature>
<dbReference type="PROSITE" id="PS51787">
    <property type="entry name" value="LON_N"/>
    <property type="match status" value="1"/>
</dbReference>
<evidence type="ECO:0000259" key="16">
    <source>
        <dbReference type="PROSITE" id="PS51786"/>
    </source>
</evidence>
<comment type="subcellular location">
    <subcellularLocation>
        <location evidence="1 9 10">Cytoplasm</location>
    </subcellularLocation>
</comment>
<dbReference type="GO" id="GO:0005737">
    <property type="term" value="C:cytoplasm"/>
    <property type="evidence" value="ECO:0007669"/>
    <property type="project" value="UniProtKB-SubCell"/>
</dbReference>
<keyword evidence="15" id="KW-0175">Coiled coil</keyword>
<evidence type="ECO:0000256" key="9">
    <source>
        <dbReference type="HAMAP-Rule" id="MF_01973"/>
    </source>
</evidence>
<dbReference type="InterPro" id="IPR020568">
    <property type="entry name" value="Ribosomal_Su5_D2-typ_SF"/>
</dbReference>
<reference evidence="18" key="1">
    <citation type="journal article" date="2020" name="mSystems">
        <title>Genome- and Community-Level Interaction Insights into Carbon Utilization and Element Cycling Functions of Hydrothermarchaeota in Hydrothermal Sediment.</title>
        <authorList>
            <person name="Zhou Z."/>
            <person name="Liu Y."/>
            <person name="Xu W."/>
            <person name="Pan J."/>
            <person name="Luo Z.H."/>
            <person name="Li M."/>
        </authorList>
    </citation>
    <scope>NUCLEOTIDE SEQUENCE [LARGE SCALE GENOMIC DNA]</scope>
    <source>
        <strain evidence="18">HyVt-102</strain>
    </source>
</reference>
<dbReference type="GO" id="GO:0043565">
    <property type="term" value="F:sequence-specific DNA binding"/>
    <property type="evidence" value="ECO:0007669"/>
    <property type="project" value="UniProtKB-UniRule"/>
</dbReference>
<dbReference type="GO" id="GO:0016887">
    <property type="term" value="F:ATP hydrolysis activity"/>
    <property type="evidence" value="ECO:0007669"/>
    <property type="project" value="UniProtKB-UniRule"/>
</dbReference>
<dbReference type="Gene3D" id="3.30.230.10">
    <property type="match status" value="1"/>
</dbReference>
<dbReference type="SUPFAM" id="SSF52540">
    <property type="entry name" value="P-loop containing nucleoside triphosphate hydrolases"/>
    <property type="match status" value="1"/>
</dbReference>
<keyword evidence="2 9" id="KW-0963">Cytoplasm</keyword>
<name>A0A7C0V9G7_UNCW3</name>
<dbReference type="InterPro" id="IPR003111">
    <property type="entry name" value="Lon_prtase_N"/>
</dbReference>
<evidence type="ECO:0000256" key="11">
    <source>
        <dbReference type="PIRSR" id="PIRSR001174-1"/>
    </source>
</evidence>
<dbReference type="InterPro" id="IPR046336">
    <property type="entry name" value="Lon_prtase_N_sf"/>
</dbReference>
<keyword evidence="8 9" id="KW-0346">Stress response</keyword>
<dbReference type="Gene3D" id="2.30.130.40">
    <property type="entry name" value="LON domain-like"/>
    <property type="match status" value="1"/>
</dbReference>
<dbReference type="Gene3D" id="1.10.8.60">
    <property type="match status" value="1"/>
</dbReference>
<feature type="binding site" evidence="9 12">
    <location>
        <begin position="360"/>
        <end position="367"/>
    </location>
    <ligand>
        <name>ATP</name>
        <dbReference type="ChEBI" id="CHEBI:30616"/>
    </ligand>
</feature>
<evidence type="ECO:0000256" key="13">
    <source>
        <dbReference type="PROSITE-ProRule" id="PRU01122"/>
    </source>
</evidence>
<dbReference type="Pfam" id="PF05362">
    <property type="entry name" value="Lon_C"/>
    <property type="match status" value="1"/>
</dbReference>
<dbReference type="FunFam" id="3.40.50.300:FF:000382">
    <property type="entry name" value="Lon protease homolog 2, peroxisomal"/>
    <property type="match status" value="1"/>
</dbReference>
<dbReference type="PANTHER" id="PTHR10046">
    <property type="entry name" value="ATP DEPENDENT LON PROTEASE FAMILY MEMBER"/>
    <property type="match status" value="1"/>
</dbReference>
<gene>
    <name evidence="9 18" type="primary">lon</name>
    <name evidence="18" type="ORF">ENF18_00610</name>
</gene>
<dbReference type="NCBIfam" id="TIGR00763">
    <property type="entry name" value="lon"/>
    <property type="match status" value="1"/>
</dbReference>
<dbReference type="InterPro" id="IPR027417">
    <property type="entry name" value="P-loop_NTPase"/>
</dbReference>
<dbReference type="PROSITE" id="PS51786">
    <property type="entry name" value="LON_PROTEOLYTIC"/>
    <property type="match status" value="1"/>
</dbReference>
<evidence type="ECO:0000256" key="4">
    <source>
        <dbReference type="ARBA" id="ARBA00022741"/>
    </source>
</evidence>
<evidence type="ECO:0000259" key="17">
    <source>
        <dbReference type="PROSITE" id="PS51787"/>
    </source>
</evidence>
<evidence type="ECO:0000256" key="10">
    <source>
        <dbReference type="PIRNR" id="PIRNR001174"/>
    </source>
</evidence>
<comment type="similarity">
    <text evidence="9 10 13 14">Belongs to the peptidase S16 family.</text>
</comment>
<dbReference type="PROSITE" id="PS01046">
    <property type="entry name" value="LON_SER"/>
    <property type="match status" value="1"/>
</dbReference>
<dbReference type="Pfam" id="PF00004">
    <property type="entry name" value="AAA"/>
    <property type="match status" value="1"/>
</dbReference>
<dbReference type="Gene3D" id="1.20.5.5270">
    <property type="match status" value="1"/>
</dbReference>
<evidence type="ECO:0000256" key="2">
    <source>
        <dbReference type="ARBA" id="ARBA00022490"/>
    </source>
</evidence>
<accession>A0A7C0V9G7</accession>
<keyword evidence="3 9" id="KW-0645">Protease</keyword>
<evidence type="ECO:0000256" key="1">
    <source>
        <dbReference type="ARBA" id="ARBA00004496"/>
    </source>
</evidence>
<dbReference type="InterPro" id="IPR004815">
    <property type="entry name" value="Lon_bac/euk-typ"/>
</dbReference>
<dbReference type="SMART" id="SM00382">
    <property type="entry name" value="AAA"/>
    <property type="match status" value="1"/>
</dbReference>
<comment type="caution">
    <text evidence="18">The sequence shown here is derived from an EMBL/GenBank/DDBJ whole genome shotgun (WGS) entry which is preliminary data.</text>
</comment>
<evidence type="ECO:0000256" key="7">
    <source>
        <dbReference type="ARBA" id="ARBA00022840"/>
    </source>
</evidence>
<sequence length="778" mass="88295">MELSLEKEEIRIPSRIPVLPLRDAVAFPHILNPMAITLPRNIKLVDDALNSDKIIGLVLQKGEEEFPSPENLYRVGTAGVIFRMFRLPDGSLRILVKGLERFRIKEFVSNDPYYVAEIEILKEIVKKDMELEALAKDIVRVYQELVNLSPYLPEELSAVVMNIEDPARLADFIATNTKMETEQRQEILETLDVKERLKKILAILTKELDVLKLGEELRNKIKNEMEKAQREYLLREQLKAIKKELGEEDEREAEFKELSERIEKAGMPDEVKKVALKELDRMKMMPPQAAEYTVIRTYLDWLIELPWSKETEDNLDIKRAKRILDADHYDLQDVKERILEFLAVRKLKKDSKGPILCFVGPPGVGKTSLGRSIARALGRKFIRMSLGGVKDEAEIRGHRRTYVGALPGRIIQSIRRAGSKNPVFMLDEVDKIGMDFRGDPASALLEVLDPEQNNTFMDHYLDVPFDLSRVMFITTANVTHTIPPALLDRMEVISIPGYTVDDKLKIARKYLLPRQIKENGLSRKDLEITDDAIVHIITRYTREAGVRNLEREIGKIARKVAKRITMGDKGPFSVDVDDIEKYLGPIRYPKEKRLEKPRIGVATGLAWTPFGGDILFVEATKMKGKRNLILTGQLGDVMQESAQAGLSYIRSNAKKFGIDPDFFDKYDIHIHIPEGAIPKDGPSAGITMCVAVVSVLSEKPVRTDIAMTGEITLRGEVLPVGGIKEKVLAAKMAGINHVILPEENRKDVKMISARQRKGMKFHYVENVDQALKLAMKVK</sequence>
<dbReference type="HAMAP" id="MF_01973">
    <property type="entry name" value="lon_bact"/>
    <property type="match status" value="1"/>
</dbReference>
<dbReference type="GO" id="GO:0034605">
    <property type="term" value="P:cellular response to heat"/>
    <property type="evidence" value="ECO:0007669"/>
    <property type="project" value="UniProtKB-UniRule"/>
</dbReference>
<dbReference type="GO" id="GO:0004176">
    <property type="term" value="F:ATP-dependent peptidase activity"/>
    <property type="evidence" value="ECO:0007669"/>
    <property type="project" value="UniProtKB-UniRule"/>
</dbReference>
<comment type="catalytic activity">
    <reaction evidence="9 10 13">
        <text>Hydrolysis of proteins in presence of ATP.</text>
        <dbReference type="EC" id="3.4.21.53"/>
    </reaction>
</comment>
<dbReference type="InterPro" id="IPR014721">
    <property type="entry name" value="Ribsml_uS5_D2-typ_fold_subgr"/>
</dbReference>
<evidence type="ECO:0000256" key="5">
    <source>
        <dbReference type="ARBA" id="ARBA00022801"/>
    </source>
</evidence>
<dbReference type="InterPro" id="IPR003959">
    <property type="entry name" value="ATPase_AAA_core"/>
</dbReference>
<dbReference type="FunFam" id="1.20.5.5270:FF:000002">
    <property type="entry name" value="Lon protease homolog"/>
    <property type="match status" value="1"/>
</dbReference>
<evidence type="ECO:0000256" key="6">
    <source>
        <dbReference type="ARBA" id="ARBA00022825"/>
    </source>
</evidence>
<dbReference type="InterPro" id="IPR008269">
    <property type="entry name" value="Lon_proteolytic"/>
</dbReference>
<protein>
    <recommendedName>
        <fullName evidence="9 10">Lon protease</fullName>
        <ecNumber evidence="9 10">3.4.21.53</ecNumber>
    </recommendedName>
    <alternativeName>
        <fullName evidence="9">ATP-dependent protease La</fullName>
    </alternativeName>
</protein>
<evidence type="ECO:0000256" key="3">
    <source>
        <dbReference type="ARBA" id="ARBA00022670"/>
    </source>
</evidence>
<dbReference type="InterPro" id="IPR008268">
    <property type="entry name" value="Peptidase_S16_AS"/>
</dbReference>
<evidence type="ECO:0000256" key="14">
    <source>
        <dbReference type="RuleBase" id="RU000591"/>
    </source>
</evidence>
<evidence type="ECO:0000256" key="15">
    <source>
        <dbReference type="SAM" id="Coils"/>
    </source>
</evidence>
<feature type="active site" evidence="9 11">
    <location>
        <position position="683"/>
    </location>
</feature>
<feature type="domain" description="Lon N-terminal" evidence="17">
    <location>
        <begin position="16"/>
        <end position="208"/>
    </location>
</feature>
<dbReference type="GO" id="GO:0006515">
    <property type="term" value="P:protein quality control for misfolded or incompletely synthesized proteins"/>
    <property type="evidence" value="ECO:0007669"/>
    <property type="project" value="UniProtKB-UniRule"/>
</dbReference>
<feature type="coiled-coil region" evidence="15">
    <location>
        <begin position="211"/>
        <end position="238"/>
    </location>
</feature>
<dbReference type="PIRSF" id="PIRSF001174">
    <property type="entry name" value="Lon_proteas"/>
    <property type="match status" value="1"/>
</dbReference>
<organism evidence="18">
    <name type="scientific">candidate division WOR-3 bacterium</name>
    <dbReference type="NCBI Taxonomy" id="2052148"/>
    <lineage>
        <taxon>Bacteria</taxon>
        <taxon>Bacteria division WOR-3</taxon>
    </lineage>
</organism>
<dbReference type="SMART" id="SM00464">
    <property type="entry name" value="LON"/>
    <property type="match status" value="1"/>
</dbReference>
<dbReference type="PRINTS" id="PR00830">
    <property type="entry name" value="ENDOLAPTASE"/>
</dbReference>
<dbReference type="Gene3D" id="1.20.58.1480">
    <property type="match status" value="1"/>
</dbReference>
<keyword evidence="7 9" id="KW-0067">ATP-binding</keyword>
<proteinExistence type="evidence at transcript level"/>
<dbReference type="InterPro" id="IPR054594">
    <property type="entry name" value="Lon_lid"/>
</dbReference>
<dbReference type="InterPro" id="IPR027065">
    <property type="entry name" value="Lon_Prtase"/>
</dbReference>
<evidence type="ECO:0000256" key="12">
    <source>
        <dbReference type="PIRSR" id="PIRSR001174-2"/>
    </source>
</evidence>